<protein>
    <submittedName>
        <fullName evidence="1">Uncharacterized protein</fullName>
    </submittedName>
</protein>
<dbReference type="AlphaFoldDB" id="C4J3A7"/>
<proteinExistence type="evidence at transcript level"/>
<dbReference type="EMBL" id="BT085304">
    <property type="protein sequence ID" value="ACR35657.1"/>
    <property type="molecule type" value="mRNA"/>
</dbReference>
<accession>C4J3A7</accession>
<reference evidence="1" key="2">
    <citation type="submission" date="2012-06" db="EMBL/GenBank/DDBJ databases">
        <authorList>
            <person name="Yu Y."/>
            <person name="Currie J."/>
            <person name="Lomeli R."/>
            <person name="Angelova A."/>
            <person name="Collura K."/>
            <person name="Wissotski M."/>
            <person name="Campos D."/>
            <person name="Kudrna D."/>
            <person name="Golser W."/>
            <person name="Ashely E."/>
            <person name="Descour A."/>
            <person name="Fernandes J."/>
            <person name="Soderlund C."/>
            <person name="Walbot V."/>
        </authorList>
    </citation>
    <scope>NUCLEOTIDE SEQUENCE</scope>
    <source>
        <strain evidence="1">B73</strain>
    </source>
</reference>
<name>C4J3A7_MAIZE</name>
<reference evidence="1" key="1">
    <citation type="journal article" date="2009" name="PLoS Genet.">
        <title>Sequencing, mapping, and analysis of 27,455 maize full-length cDNAs.</title>
        <authorList>
            <person name="Soderlund C."/>
            <person name="Descour A."/>
            <person name="Kudrna D."/>
            <person name="Bomhoff M."/>
            <person name="Boyd L."/>
            <person name="Currie J."/>
            <person name="Angelova A."/>
            <person name="Collura K."/>
            <person name="Wissotski M."/>
            <person name="Ashley E."/>
            <person name="Morrow D."/>
            <person name="Fernandes J."/>
            <person name="Walbot V."/>
            <person name="Yu Y."/>
        </authorList>
    </citation>
    <scope>NUCLEOTIDE SEQUENCE</scope>
    <source>
        <strain evidence="1">B73</strain>
    </source>
</reference>
<sequence>MLFKYMKSVTKRNLPLWILLCLQIKKIKDHKKVLILCFRTKCRWGSLSGAAGRRHGLAPVDTSRCPLVGVQNLEVGEKAMAIIHPMRLWEESENDVEPQVLTAREALFSPSPLEGRPTKRKVE</sequence>
<organism evidence="1">
    <name type="scientific">Zea mays</name>
    <name type="common">Maize</name>
    <dbReference type="NCBI Taxonomy" id="4577"/>
    <lineage>
        <taxon>Eukaryota</taxon>
        <taxon>Viridiplantae</taxon>
        <taxon>Streptophyta</taxon>
        <taxon>Embryophyta</taxon>
        <taxon>Tracheophyta</taxon>
        <taxon>Spermatophyta</taxon>
        <taxon>Magnoliopsida</taxon>
        <taxon>Liliopsida</taxon>
        <taxon>Poales</taxon>
        <taxon>Poaceae</taxon>
        <taxon>PACMAD clade</taxon>
        <taxon>Panicoideae</taxon>
        <taxon>Andropogonodae</taxon>
        <taxon>Andropogoneae</taxon>
        <taxon>Tripsacinae</taxon>
        <taxon>Zea</taxon>
    </lineage>
</organism>
<evidence type="ECO:0000313" key="1">
    <source>
        <dbReference type="EMBL" id="ACR35657.1"/>
    </source>
</evidence>